<dbReference type="EMBL" id="UYSL01020936">
    <property type="protein sequence ID" value="VDL76667.1"/>
    <property type="molecule type" value="Genomic_DNA"/>
</dbReference>
<sequence length="88" mass="9869">MWTESSSLTRIEASYRVRGEMGSWTTAEEAAEVWADALRIAGQAAARNQTPFRDGCAASSNLHSVLHERHCLHNIFRSTHCYSSSFHD</sequence>
<evidence type="ECO:0000313" key="1">
    <source>
        <dbReference type="EMBL" id="VDL76667.1"/>
    </source>
</evidence>
<proteinExistence type="predicted"/>
<reference evidence="3" key="1">
    <citation type="submission" date="2017-02" db="UniProtKB">
        <authorList>
            <consortium name="WormBaseParasite"/>
        </authorList>
    </citation>
    <scope>IDENTIFICATION</scope>
</reference>
<evidence type="ECO:0000313" key="3">
    <source>
        <dbReference type="WBParaSite" id="NBR_0001307701-mRNA-1"/>
    </source>
</evidence>
<dbReference type="WBParaSite" id="NBR_0001307701-mRNA-1">
    <property type="protein sequence ID" value="NBR_0001307701-mRNA-1"/>
    <property type="gene ID" value="NBR_0001307701"/>
</dbReference>
<accession>A0A0N4Y9R5</accession>
<protein>
    <submittedName>
        <fullName evidence="3">AP2/ERF domain-containing protein</fullName>
    </submittedName>
</protein>
<dbReference type="Proteomes" id="UP000271162">
    <property type="component" value="Unassembled WGS sequence"/>
</dbReference>
<dbReference type="AlphaFoldDB" id="A0A0N4Y9R5"/>
<name>A0A0N4Y9R5_NIPBR</name>
<organism evidence="3">
    <name type="scientific">Nippostrongylus brasiliensis</name>
    <name type="common">Rat hookworm</name>
    <dbReference type="NCBI Taxonomy" id="27835"/>
    <lineage>
        <taxon>Eukaryota</taxon>
        <taxon>Metazoa</taxon>
        <taxon>Ecdysozoa</taxon>
        <taxon>Nematoda</taxon>
        <taxon>Chromadorea</taxon>
        <taxon>Rhabditida</taxon>
        <taxon>Rhabditina</taxon>
        <taxon>Rhabditomorpha</taxon>
        <taxon>Strongyloidea</taxon>
        <taxon>Heligmosomidae</taxon>
        <taxon>Nippostrongylus</taxon>
    </lineage>
</organism>
<reference evidence="1 2" key="2">
    <citation type="submission" date="2018-11" db="EMBL/GenBank/DDBJ databases">
        <authorList>
            <consortium name="Pathogen Informatics"/>
        </authorList>
    </citation>
    <scope>NUCLEOTIDE SEQUENCE [LARGE SCALE GENOMIC DNA]</scope>
</reference>
<keyword evidence="2" id="KW-1185">Reference proteome</keyword>
<evidence type="ECO:0000313" key="2">
    <source>
        <dbReference type="Proteomes" id="UP000271162"/>
    </source>
</evidence>
<gene>
    <name evidence="1" type="ORF">NBR_LOCUS13078</name>
</gene>